<organism evidence="1 2">
    <name type="scientific">Aspergillus wentii DTO 134E9</name>
    <dbReference type="NCBI Taxonomy" id="1073089"/>
    <lineage>
        <taxon>Eukaryota</taxon>
        <taxon>Fungi</taxon>
        <taxon>Dikarya</taxon>
        <taxon>Ascomycota</taxon>
        <taxon>Pezizomycotina</taxon>
        <taxon>Eurotiomycetes</taxon>
        <taxon>Eurotiomycetidae</taxon>
        <taxon>Eurotiales</taxon>
        <taxon>Aspergillaceae</taxon>
        <taxon>Aspergillus</taxon>
        <taxon>Aspergillus subgen. Cremei</taxon>
    </lineage>
</organism>
<accession>A0A1L9R8Z9</accession>
<keyword evidence="2" id="KW-1185">Reference proteome</keyword>
<name>A0A1L9R8Z9_ASPWE</name>
<dbReference type="Proteomes" id="UP000184383">
    <property type="component" value="Unassembled WGS sequence"/>
</dbReference>
<dbReference type="RefSeq" id="XP_040685073.1">
    <property type="nucleotide sequence ID" value="XM_040832179.1"/>
</dbReference>
<dbReference type="AlphaFoldDB" id="A0A1L9R8Z9"/>
<dbReference type="GeneID" id="63748027"/>
<reference evidence="2" key="1">
    <citation type="journal article" date="2017" name="Genome Biol.">
        <title>Comparative genomics reveals high biological diversity and specific adaptations in the industrially and medically important fungal genus Aspergillus.</title>
        <authorList>
            <person name="de Vries R.P."/>
            <person name="Riley R."/>
            <person name="Wiebenga A."/>
            <person name="Aguilar-Osorio G."/>
            <person name="Amillis S."/>
            <person name="Uchima C.A."/>
            <person name="Anderluh G."/>
            <person name="Asadollahi M."/>
            <person name="Askin M."/>
            <person name="Barry K."/>
            <person name="Battaglia E."/>
            <person name="Bayram O."/>
            <person name="Benocci T."/>
            <person name="Braus-Stromeyer S.A."/>
            <person name="Caldana C."/>
            <person name="Canovas D."/>
            <person name="Cerqueira G.C."/>
            <person name="Chen F."/>
            <person name="Chen W."/>
            <person name="Choi C."/>
            <person name="Clum A."/>
            <person name="Dos Santos R.A."/>
            <person name="Damasio A.R."/>
            <person name="Diallinas G."/>
            <person name="Emri T."/>
            <person name="Fekete E."/>
            <person name="Flipphi M."/>
            <person name="Freyberg S."/>
            <person name="Gallo A."/>
            <person name="Gournas C."/>
            <person name="Habgood R."/>
            <person name="Hainaut M."/>
            <person name="Harispe M.L."/>
            <person name="Henrissat B."/>
            <person name="Hilden K.S."/>
            <person name="Hope R."/>
            <person name="Hossain A."/>
            <person name="Karabika E."/>
            <person name="Karaffa L."/>
            <person name="Karanyi Z."/>
            <person name="Krasevec N."/>
            <person name="Kuo A."/>
            <person name="Kusch H."/>
            <person name="LaButti K."/>
            <person name="Lagendijk E.L."/>
            <person name="Lapidus A."/>
            <person name="Levasseur A."/>
            <person name="Lindquist E."/>
            <person name="Lipzen A."/>
            <person name="Logrieco A.F."/>
            <person name="MacCabe A."/>
            <person name="Maekelae M.R."/>
            <person name="Malavazi I."/>
            <person name="Melin P."/>
            <person name="Meyer V."/>
            <person name="Mielnichuk N."/>
            <person name="Miskei M."/>
            <person name="Molnar A.P."/>
            <person name="Mule G."/>
            <person name="Ngan C.Y."/>
            <person name="Orejas M."/>
            <person name="Orosz E."/>
            <person name="Ouedraogo J.P."/>
            <person name="Overkamp K.M."/>
            <person name="Park H.-S."/>
            <person name="Perrone G."/>
            <person name="Piumi F."/>
            <person name="Punt P.J."/>
            <person name="Ram A.F."/>
            <person name="Ramon A."/>
            <person name="Rauscher S."/>
            <person name="Record E."/>
            <person name="Riano-Pachon D.M."/>
            <person name="Robert V."/>
            <person name="Roehrig J."/>
            <person name="Ruller R."/>
            <person name="Salamov A."/>
            <person name="Salih N.S."/>
            <person name="Samson R.A."/>
            <person name="Sandor E."/>
            <person name="Sanguinetti M."/>
            <person name="Schuetze T."/>
            <person name="Sepcic K."/>
            <person name="Shelest E."/>
            <person name="Sherlock G."/>
            <person name="Sophianopoulou V."/>
            <person name="Squina F.M."/>
            <person name="Sun H."/>
            <person name="Susca A."/>
            <person name="Todd R.B."/>
            <person name="Tsang A."/>
            <person name="Unkles S.E."/>
            <person name="van de Wiele N."/>
            <person name="van Rossen-Uffink D."/>
            <person name="Oliveira J.V."/>
            <person name="Vesth T.C."/>
            <person name="Visser J."/>
            <person name="Yu J.-H."/>
            <person name="Zhou M."/>
            <person name="Andersen M.R."/>
            <person name="Archer D.B."/>
            <person name="Baker S.E."/>
            <person name="Benoit I."/>
            <person name="Brakhage A.A."/>
            <person name="Braus G.H."/>
            <person name="Fischer R."/>
            <person name="Frisvad J.C."/>
            <person name="Goldman G.H."/>
            <person name="Houbraken J."/>
            <person name="Oakley B."/>
            <person name="Pocsi I."/>
            <person name="Scazzocchio C."/>
            <person name="Seiboth B."/>
            <person name="vanKuyk P.A."/>
            <person name="Wortman J."/>
            <person name="Dyer P.S."/>
            <person name="Grigoriev I.V."/>
        </authorList>
    </citation>
    <scope>NUCLEOTIDE SEQUENCE [LARGE SCALE GENOMIC DNA]</scope>
    <source>
        <strain evidence="2">DTO 134E9</strain>
    </source>
</reference>
<gene>
    <name evidence="1" type="ORF">ASPWEDRAFT_187275</name>
</gene>
<dbReference type="VEuPathDB" id="FungiDB:ASPWEDRAFT_187275"/>
<dbReference type="OrthoDB" id="4499616at2759"/>
<protein>
    <submittedName>
        <fullName evidence="1">Uncharacterized protein</fullName>
    </submittedName>
</protein>
<evidence type="ECO:0000313" key="1">
    <source>
        <dbReference type="EMBL" id="OJJ31396.1"/>
    </source>
</evidence>
<sequence length="177" mass="20191">MPSIFRPDPADIPGTYYDLPSIRANIDELHAHSDHSIVSAVWLDILREQLPVEDFYHIRPEEDTEAGEHRRWQPEGTGHSLLSRRRVPHTNATKGSGKKASSSLLVIYLGWLETGGGAARTPAYGAIAVGRYVRFLRWSYEERTVEHWVPGDWSPAYCIGRDWREIQHVLDEILALH</sequence>
<evidence type="ECO:0000313" key="2">
    <source>
        <dbReference type="Proteomes" id="UP000184383"/>
    </source>
</evidence>
<dbReference type="EMBL" id="KV878216">
    <property type="protein sequence ID" value="OJJ31396.1"/>
    <property type="molecule type" value="Genomic_DNA"/>
</dbReference>
<proteinExistence type="predicted"/>